<keyword evidence="2" id="KW-1185">Reference proteome</keyword>
<dbReference type="PANTHER" id="PTHR35271">
    <property type="entry name" value="ABC TRANSPORTER, SUBSTRATE-BINDING LIPOPROTEIN-RELATED"/>
    <property type="match status" value="1"/>
</dbReference>
<accession>A0A1C0ASD2</accession>
<gene>
    <name evidence="1" type="ORF">BCR15_11090</name>
</gene>
<dbReference type="Pfam" id="PF04392">
    <property type="entry name" value="ABC_sub_bind"/>
    <property type="match status" value="1"/>
</dbReference>
<dbReference type="Gene3D" id="3.40.50.2300">
    <property type="match status" value="2"/>
</dbReference>
<dbReference type="SUPFAM" id="SSF53822">
    <property type="entry name" value="Periplasmic binding protein-like I"/>
    <property type="match status" value="1"/>
</dbReference>
<reference evidence="2" key="1">
    <citation type="submission" date="2016-07" db="EMBL/GenBank/DDBJ databases">
        <authorList>
            <person name="Florea S."/>
            <person name="Webb J.S."/>
            <person name="Jaromczyk J."/>
            <person name="Schardl C.L."/>
        </authorList>
    </citation>
    <scope>NUCLEOTIDE SEQUENCE [LARGE SCALE GENOMIC DNA]</scope>
    <source>
        <strain evidence="2">IPBSL-7</strain>
    </source>
</reference>
<dbReference type="AlphaFoldDB" id="A0A1C0ASD2"/>
<proteinExistence type="predicted"/>
<dbReference type="PROSITE" id="PS51257">
    <property type="entry name" value="PROKAR_LIPOPROTEIN"/>
    <property type="match status" value="1"/>
</dbReference>
<protein>
    <submittedName>
        <fullName evidence="1">Sugar ABC transporter substrate-binding protein</fullName>
    </submittedName>
</protein>
<evidence type="ECO:0000313" key="2">
    <source>
        <dbReference type="Proteomes" id="UP000093501"/>
    </source>
</evidence>
<dbReference type="InterPro" id="IPR007487">
    <property type="entry name" value="ABC_transpt-TYRBP-like"/>
</dbReference>
<evidence type="ECO:0000313" key="1">
    <source>
        <dbReference type="EMBL" id="OCL37241.1"/>
    </source>
</evidence>
<name>A0A1C0ASD2_9ACTN</name>
<dbReference type="CDD" id="cd06325">
    <property type="entry name" value="PBP1_ABC_unchar_transporter"/>
    <property type="match status" value="1"/>
</dbReference>
<dbReference type="PANTHER" id="PTHR35271:SF1">
    <property type="entry name" value="ABC TRANSPORTER, SUBSTRATE-BINDING LIPOPROTEIN"/>
    <property type="match status" value="1"/>
</dbReference>
<dbReference type="EMBL" id="MBQD01000001">
    <property type="protein sequence ID" value="OCL37241.1"/>
    <property type="molecule type" value="Genomic_DNA"/>
</dbReference>
<sequence length="343" mass="34975">MKLKALALGAVGTLALTACGGASPADTSSAPAATSSAASSAAETTGGAPESIKVGVATIVAHPALDAAQQGFIDALAEAGYVEGENAEFDLQNAQGDQSTLTNIANTFASSDYDGFLAIATPTAQALANVVTDRPIVFAAVTDPVAAGLVSSWEAPDANITGVSDLNPMKEQLELIKEALPEVATVGIVYSSGEVNSEVQVTEAEEAAAELGIEIRSATVTNSAEVQQAGESLDVDAYLIPTDNTVVSAAESLIQVAEQKQVPVFASDESTMERGAAAGLSVNYTQQGKDAAAVFLQLLEGTPASDIPVETQKQFDLFVNVAAAEKQGLTLPEAIVSRATKQF</sequence>
<dbReference type="RefSeq" id="WP_068749448.1">
    <property type="nucleotide sequence ID" value="NZ_JBDXXE010000026.1"/>
</dbReference>
<organism evidence="1 2">
    <name type="scientific">Tessaracoccus lapidicaptus</name>
    <dbReference type="NCBI Taxonomy" id="1427523"/>
    <lineage>
        <taxon>Bacteria</taxon>
        <taxon>Bacillati</taxon>
        <taxon>Actinomycetota</taxon>
        <taxon>Actinomycetes</taxon>
        <taxon>Propionibacteriales</taxon>
        <taxon>Propionibacteriaceae</taxon>
        <taxon>Tessaracoccus</taxon>
    </lineage>
</organism>
<dbReference type="Proteomes" id="UP000093501">
    <property type="component" value="Unassembled WGS sequence"/>
</dbReference>
<dbReference type="InterPro" id="IPR028082">
    <property type="entry name" value="Peripla_BP_I"/>
</dbReference>
<comment type="caution">
    <text evidence="1">The sequence shown here is derived from an EMBL/GenBank/DDBJ whole genome shotgun (WGS) entry which is preliminary data.</text>
</comment>